<evidence type="ECO:0000313" key="5">
    <source>
        <dbReference type="EMBL" id="GAD03450.1"/>
    </source>
</evidence>
<dbReference type="SUPFAM" id="SSF47413">
    <property type="entry name" value="lambda repressor-like DNA-binding domains"/>
    <property type="match status" value="1"/>
</dbReference>
<sequence length="325" mass="35684">MPTIIDVAKKAGVSVATVSRIINQTTFVSEAKVEKVNQAIKALNFIPNYHAQNLTNNPKIGPAMIVQSIQDPLTATLLKALSAEASSNSMPLHLVSGAHSEAQEIEMLENYLSLGVQSLYFESVYMEEARLGEFMRLHPGLLVAKRHLPSYAKQCLHLDIVTSLWLAVKLLVEHGHKHITVMCEAQQYCAIEQGLSHIDSPFKQANIALSRLSHDPNDCLSSDALSSPASAFVCLSARLSWPVWQQLKEQLGCTNPFEFIGSSNNAADSKASYSTLYYPVQAMAQQALSFLSSEQQAIPKVFMAQLQERYSDQELGYLSDLGATA</sequence>
<dbReference type="AlphaFoldDB" id="R9PQ71"/>
<dbReference type="STRING" id="1331007.AALB_3530"/>
<dbReference type="PROSITE" id="PS50932">
    <property type="entry name" value="HTH_LACI_2"/>
    <property type="match status" value="1"/>
</dbReference>
<evidence type="ECO:0000256" key="1">
    <source>
        <dbReference type="ARBA" id="ARBA00023015"/>
    </source>
</evidence>
<keyword evidence="3" id="KW-0804">Transcription</keyword>
<dbReference type="PANTHER" id="PTHR30146">
    <property type="entry name" value="LACI-RELATED TRANSCRIPTIONAL REPRESSOR"/>
    <property type="match status" value="1"/>
</dbReference>
<dbReference type="GO" id="GO:0003700">
    <property type="term" value="F:DNA-binding transcription factor activity"/>
    <property type="evidence" value="ECO:0007669"/>
    <property type="project" value="TreeGrafter"/>
</dbReference>
<dbReference type="InterPro" id="IPR028082">
    <property type="entry name" value="Peripla_BP_I"/>
</dbReference>
<dbReference type="PRINTS" id="PR00036">
    <property type="entry name" value="HTHLACI"/>
</dbReference>
<dbReference type="Gene3D" id="1.10.260.40">
    <property type="entry name" value="lambda repressor-like DNA-binding domains"/>
    <property type="match status" value="1"/>
</dbReference>
<keyword evidence="1" id="KW-0805">Transcription regulation</keyword>
<evidence type="ECO:0000259" key="4">
    <source>
        <dbReference type="PROSITE" id="PS50932"/>
    </source>
</evidence>
<dbReference type="InterPro" id="IPR010982">
    <property type="entry name" value="Lambda_DNA-bd_dom_sf"/>
</dbReference>
<dbReference type="CDD" id="cd01392">
    <property type="entry name" value="HTH_LacI"/>
    <property type="match status" value="1"/>
</dbReference>
<organism evidence="5 6">
    <name type="scientific">Agarivorans albus MKT 106</name>
    <dbReference type="NCBI Taxonomy" id="1331007"/>
    <lineage>
        <taxon>Bacteria</taxon>
        <taxon>Pseudomonadati</taxon>
        <taxon>Pseudomonadota</taxon>
        <taxon>Gammaproteobacteria</taxon>
        <taxon>Alteromonadales</taxon>
        <taxon>Alteromonadaceae</taxon>
        <taxon>Agarivorans</taxon>
    </lineage>
</organism>
<dbReference type="SMART" id="SM00354">
    <property type="entry name" value="HTH_LACI"/>
    <property type="match status" value="1"/>
</dbReference>
<evidence type="ECO:0000256" key="3">
    <source>
        <dbReference type="ARBA" id="ARBA00023163"/>
    </source>
</evidence>
<dbReference type="PANTHER" id="PTHR30146:SF109">
    <property type="entry name" value="HTH-TYPE TRANSCRIPTIONAL REGULATOR GALS"/>
    <property type="match status" value="1"/>
</dbReference>
<comment type="caution">
    <text evidence="5">The sequence shown here is derived from an EMBL/GenBank/DDBJ whole genome shotgun (WGS) entry which is preliminary data.</text>
</comment>
<dbReference type="Pfam" id="PF00356">
    <property type="entry name" value="LacI"/>
    <property type="match status" value="1"/>
</dbReference>
<dbReference type="Proteomes" id="UP000014461">
    <property type="component" value="Unassembled WGS sequence"/>
</dbReference>
<protein>
    <submittedName>
        <fullName evidence="5">GalR-LacI family of transcriptional regulators</fullName>
    </submittedName>
</protein>
<dbReference type="SUPFAM" id="SSF53822">
    <property type="entry name" value="Periplasmic binding protein-like I"/>
    <property type="match status" value="1"/>
</dbReference>
<keyword evidence="2" id="KW-0238">DNA-binding</keyword>
<dbReference type="EMBL" id="BARX01000027">
    <property type="protein sequence ID" value="GAD03450.1"/>
    <property type="molecule type" value="Genomic_DNA"/>
</dbReference>
<name>R9PQ71_AGAAL</name>
<evidence type="ECO:0000313" key="6">
    <source>
        <dbReference type="Proteomes" id="UP000014461"/>
    </source>
</evidence>
<dbReference type="GO" id="GO:0000976">
    <property type="term" value="F:transcription cis-regulatory region binding"/>
    <property type="evidence" value="ECO:0007669"/>
    <property type="project" value="TreeGrafter"/>
</dbReference>
<dbReference type="InterPro" id="IPR000843">
    <property type="entry name" value="HTH_LacI"/>
</dbReference>
<accession>R9PQ71</accession>
<keyword evidence="6" id="KW-1185">Reference proteome</keyword>
<dbReference type="Gene3D" id="3.40.50.2300">
    <property type="match status" value="2"/>
</dbReference>
<reference evidence="5" key="1">
    <citation type="journal article" date="2013" name="Genome Announc.">
        <title>Draft Genome Sequence of Agarivorans albus Strain MKT 106T, an Agarolytic Marine Bacterium.</title>
        <authorList>
            <person name="Yasuike M."/>
            <person name="Nakamura Y."/>
            <person name="Kai W."/>
            <person name="Fujiwara A."/>
            <person name="Fukui Y."/>
            <person name="Satomi M."/>
            <person name="Sano M."/>
        </authorList>
    </citation>
    <scope>NUCLEOTIDE SEQUENCE [LARGE SCALE GENOMIC DNA]</scope>
</reference>
<gene>
    <name evidence="5" type="ORF">AALB_3530</name>
</gene>
<dbReference type="RefSeq" id="WP_016403217.1">
    <property type="nucleotide sequence ID" value="NZ_BARX01000027.1"/>
</dbReference>
<proteinExistence type="predicted"/>
<dbReference type="PROSITE" id="PS00356">
    <property type="entry name" value="HTH_LACI_1"/>
    <property type="match status" value="1"/>
</dbReference>
<evidence type="ECO:0000256" key="2">
    <source>
        <dbReference type="ARBA" id="ARBA00023125"/>
    </source>
</evidence>
<dbReference type="OrthoDB" id="9798934at2"/>
<feature type="domain" description="HTH lacI-type" evidence="4">
    <location>
        <begin position="2"/>
        <end position="56"/>
    </location>
</feature>